<reference evidence="2 3" key="1">
    <citation type="submission" date="2012-02" db="EMBL/GenBank/DDBJ databases">
        <title>Complete sequence of chromosome of Singulisphaera acidiphila DSM 18658.</title>
        <authorList>
            <consortium name="US DOE Joint Genome Institute (JGI-PGF)"/>
            <person name="Lucas S."/>
            <person name="Copeland A."/>
            <person name="Lapidus A."/>
            <person name="Glavina del Rio T."/>
            <person name="Dalin E."/>
            <person name="Tice H."/>
            <person name="Bruce D."/>
            <person name="Goodwin L."/>
            <person name="Pitluck S."/>
            <person name="Peters L."/>
            <person name="Ovchinnikova G."/>
            <person name="Chertkov O."/>
            <person name="Kyrpides N."/>
            <person name="Mavromatis K."/>
            <person name="Ivanova N."/>
            <person name="Brettin T."/>
            <person name="Detter J.C."/>
            <person name="Han C."/>
            <person name="Larimer F."/>
            <person name="Land M."/>
            <person name="Hauser L."/>
            <person name="Markowitz V."/>
            <person name="Cheng J.-F."/>
            <person name="Hugenholtz P."/>
            <person name="Woyke T."/>
            <person name="Wu D."/>
            <person name="Tindall B."/>
            <person name="Pomrenke H."/>
            <person name="Brambilla E."/>
            <person name="Klenk H.-P."/>
            <person name="Eisen J.A."/>
        </authorList>
    </citation>
    <scope>NUCLEOTIDE SEQUENCE [LARGE SCALE GENOMIC DNA]</scope>
    <source>
        <strain evidence="3">ATCC BAA-1392 / DSM 18658 / VKM B-2454 / MOB10</strain>
    </source>
</reference>
<dbReference type="Proteomes" id="UP000010798">
    <property type="component" value="Chromosome"/>
</dbReference>
<name>L0DI86_SINAD</name>
<dbReference type="EMBL" id="CP003364">
    <property type="protein sequence ID" value="AGA29109.1"/>
    <property type="molecule type" value="Genomic_DNA"/>
</dbReference>
<feature type="chain" id="PRO_5003940174" evidence="1">
    <location>
        <begin position="23"/>
        <end position="113"/>
    </location>
</feature>
<dbReference type="AlphaFoldDB" id="L0DI86"/>
<dbReference type="Pfam" id="PF19897">
    <property type="entry name" value="DUF6370"/>
    <property type="match status" value="1"/>
</dbReference>
<protein>
    <submittedName>
        <fullName evidence="2">Uncharacterized protein</fullName>
    </submittedName>
</protein>
<evidence type="ECO:0000313" key="2">
    <source>
        <dbReference type="EMBL" id="AGA29109.1"/>
    </source>
</evidence>
<accession>L0DI86</accession>
<keyword evidence="3" id="KW-1185">Reference proteome</keyword>
<keyword evidence="1" id="KW-0732">Signal</keyword>
<dbReference type="HOGENOM" id="CLU_2131865_0_0_0"/>
<dbReference type="InterPro" id="IPR045950">
    <property type="entry name" value="DUF6370"/>
</dbReference>
<dbReference type="RefSeq" id="WP_015248217.1">
    <property type="nucleotide sequence ID" value="NC_019892.1"/>
</dbReference>
<dbReference type="KEGG" id="saci:Sinac_4953"/>
<proteinExistence type="predicted"/>
<dbReference type="STRING" id="886293.Sinac_4953"/>
<dbReference type="OrthoDB" id="281468at2"/>
<feature type="signal peptide" evidence="1">
    <location>
        <begin position="1"/>
        <end position="22"/>
    </location>
</feature>
<sequence length="113" mass="12168">MRKMFPLLAMAVLFSGLTFAWAAEEEVTITGDAVCAKCALKETPKCQNTITTEEKGKKVTYYLAKNKISDKAHQGLSICGATKDAPVKVKATGTVKEEEGKKVLTVTKLDAAD</sequence>
<evidence type="ECO:0000313" key="3">
    <source>
        <dbReference type="Proteomes" id="UP000010798"/>
    </source>
</evidence>
<gene>
    <name evidence="2" type="ordered locus">Sinac_4953</name>
</gene>
<organism evidence="2 3">
    <name type="scientific">Singulisphaera acidiphila (strain ATCC BAA-1392 / DSM 18658 / VKM B-2454 / MOB10)</name>
    <dbReference type="NCBI Taxonomy" id="886293"/>
    <lineage>
        <taxon>Bacteria</taxon>
        <taxon>Pseudomonadati</taxon>
        <taxon>Planctomycetota</taxon>
        <taxon>Planctomycetia</taxon>
        <taxon>Isosphaerales</taxon>
        <taxon>Isosphaeraceae</taxon>
        <taxon>Singulisphaera</taxon>
    </lineage>
</organism>
<evidence type="ECO:0000256" key="1">
    <source>
        <dbReference type="SAM" id="SignalP"/>
    </source>
</evidence>